<dbReference type="Gene3D" id="2.60.350.10">
    <property type="entry name" value="Dextranase, N-terminal"/>
    <property type="match status" value="1"/>
</dbReference>
<dbReference type="GO" id="GO:0004650">
    <property type="term" value="F:polygalacturonase activity"/>
    <property type="evidence" value="ECO:0007669"/>
    <property type="project" value="InterPro"/>
</dbReference>
<comment type="similarity">
    <text evidence="1 9">Belongs to the glycosyl hydrolase 28 family.</text>
</comment>
<keyword evidence="6 9" id="KW-0326">Glycosidase</keyword>
<sequence length="486" mass="54597">MNKILYGALGAFFISFPMQAKILVYPRIEDKAVVDDGRYKVYVREAGTENAWRELQVFSVEVDMDTRSRAAMAQFDADEPVEVKVVTPGQMADNVKIRPLSQGISYNKVGGHALTFRLERPAKLSVEFGGDRMGNLHLFANEVETETYDGTEGEGVVVWDGGSKDIFRKDCHLIYFGPGVHKPKDLPNGEIDVPSNCTVYLAPGALVKAKLRVDRAKNVRIVGRGMLFQPLRGVEITRSRNVHVEGITVVNPQHYTILGGESRKVTVRNVKSFSSRGWSDGIDLMCCHDWLVDDVFLRTSDDCLAFYNHRWWFWGGTSNLTVQNSILWADVAHAINVGGHGDDRSPKGETLRGVRFRNIDVLNVDEDDDNYRGVMAVCAGDKNRVEDVSFEDIRVEDCEEARLIDIRVIFNEKYNREPGGPIRNLVFRNIRYQGEGGKMYPMRIKGYDADNDVRGVLLENVTVDGKKLTGTEGMEMNGFVSDVEVK</sequence>
<keyword evidence="3 9" id="KW-0378">Hydrolase</keyword>
<evidence type="ECO:0000256" key="5">
    <source>
        <dbReference type="ARBA" id="ARBA00023277"/>
    </source>
</evidence>
<keyword evidence="5" id="KW-0119">Carbohydrate metabolism</keyword>
<dbReference type="InterPro" id="IPR000743">
    <property type="entry name" value="Glyco_hydro_28"/>
</dbReference>
<dbReference type="GO" id="GO:0000272">
    <property type="term" value="P:polysaccharide catabolic process"/>
    <property type="evidence" value="ECO:0007669"/>
    <property type="project" value="UniProtKB-KW"/>
</dbReference>
<proteinExistence type="inferred from homology"/>
<dbReference type="SUPFAM" id="SSF51126">
    <property type="entry name" value="Pectin lyase-like"/>
    <property type="match status" value="1"/>
</dbReference>
<protein>
    <submittedName>
        <fullName evidence="10">Glycosyl hydrolase family 49</fullName>
    </submittedName>
</protein>
<organism evidence="10">
    <name type="scientific">Paraprevotella clara</name>
    <dbReference type="NCBI Taxonomy" id="454154"/>
    <lineage>
        <taxon>Bacteria</taxon>
        <taxon>Pseudomonadati</taxon>
        <taxon>Bacteroidota</taxon>
        <taxon>Bacteroidia</taxon>
        <taxon>Bacteroidales</taxon>
        <taxon>Prevotellaceae</taxon>
        <taxon>Paraprevotella</taxon>
    </lineage>
</organism>
<gene>
    <name evidence="10" type="ORF">PCLFYP37_01467</name>
</gene>
<reference evidence="10" key="1">
    <citation type="submission" date="2019-11" db="EMBL/GenBank/DDBJ databases">
        <authorList>
            <person name="Feng L."/>
        </authorList>
    </citation>
    <scope>NUCLEOTIDE SEQUENCE</scope>
    <source>
        <strain evidence="10">PclaraLFYP37</strain>
    </source>
</reference>
<accession>A0A6N3AQ86</accession>
<dbReference type="PANTHER" id="PTHR31736">
    <property type="match status" value="1"/>
</dbReference>
<evidence type="ECO:0000256" key="3">
    <source>
        <dbReference type="ARBA" id="ARBA00022801"/>
    </source>
</evidence>
<evidence type="ECO:0000256" key="8">
    <source>
        <dbReference type="ARBA" id="ARBA00037278"/>
    </source>
</evidence>
<evidence type="ECO:0000256" key="9">
    <source>
        <dbReference type="RuleBase" id="RU361169"/>
    </source>
</evidence>
<dbReference type="InterPro" id="IPR035953">
    <property type="entry name" value="Dextranase_N-ter"/>
</dbReference>
<dbReference type="AlphaFoldDB" id="A0A6N3AQ86"/>
<dbReference type="InterPro" id="IPR012334">
    <property type="entry name" value="Pectin_lyas_fold"/>
</dbReference>
<dbReference type="RefSeq" id="WP_412442236.1">
    <property type="nucleotide sequence ID" value="NZ_CACRUT010000008.1"/>
</dbReference>
<keyword evidence="4" id="KW-0325">Glycoprotein</keyword>
<dbReference type="PANTHER" id="PTHR31736:SF9">
    <property type="entry name" value="ENDO-XYLOGALACTURONAN HYDROLASE A-RELATED"/>
    <property type="match status" value="1"/>
</dbReference>
<name>A0A6N3AQ86_9BACT</name>
<evidence type="ECO:0000256" key="4">
    <source>
        <dbReference type="ARBA" id="ARBA00023180"/>
    </source>
</evidence>
<evidence type="ECO:0000256" key="7">
    <source>
        <dbReference type="ARBA" id="ARBA00023326"/>
    </source>
</evidence>
<keyword evidence="7" id="KW-0624">Polysaccharide degradation</keyword>
<evidence type="ECO:0000256" key="6">
    <source>
        <dbReference type="ARBA" id="ARBA00023295"/>
    </source>
</evidence>
<evidence type="ECO:0000256" key="1">
    <source>
        <dbReference type="ARBA" id="ARBA00008834"/>
    </source>
</evidence>
<dbReference type="EMBL" id="CACRUT010000008">
    <property type="protein sequence ID" value="VYT91740.1"/>
    <property type="molecule type" value="Genomic_DNA"/>
</dbReference>
<dbReference type="Pfam" id="PF00295">
    <property type="entry name" value="Glyco_hydro_28"/>
    <property type="match status" value="1"/>
</dbReference>
<keyword evidence="2" id="KW-0677">Repeat</keyword>
<dbReference type="InterPro" id="IPR011050">
    <property type="entry name" value="Pectin_lyase_fold/virulence"/>
</dbReference>
<dbReference type="Gene3D" id="2.160.20.10">
    <property type="entry name" value="Single-stranded right-handed beta-helix, Pectin lyase-like"/>
    <property type="match status" value="1"/>
</dbReference>
<evidence type="ECO:0000256" key="2">
    <source>
        <dbReference type="ARBA" id="ARBA00022737"/>
    </source>
</evidence>
<comment type="function">
    <text evidence="8">Pectinolytic enzyme involved in the degradation of xylogalacturonan (xga), a galacturonan backbone heavily substituted with xylose, and which is one important component of the hairy regions of pectin. Activity requires a galacturonic acid backbone substituted with xylose.</text>
</comment>
<evidence type="ECO:0000313" key="10">
    <source>
        <dbReference type="EMBL" id="VYT91740.1"/>
    </source>
</evidence>